<organism evidence="1 2">
    <name type="scientific">Campylobacter blaseri</name>
    <dbReference type="NCBI Taxonomy" id="2042961"/>
    <lineage>
        <taxon>Bacteria</taxon>
        <taxon>Pseudomonadati</taxon>
        <taxon>Campylobacterota</taxon>
        <taxon>Epsilonproteobacteria</taxon>
        <taxon>Campylobacterales</taxon>
        <taxon>Campylobacteraceae</taxon>
        <taxon>Campylobacter</taxon>
    </lineage>
</organism>
<protein>
    <submittedName>
        <fullName evidence="1">Uncharacterized protein</fullName>
    </submittedName>
</protein>
<gene>
    <name evidence="1" type="ORF">CQ405_03135</name>
</gene>
<accession>A0A2P8R2M2</accession>
<dbReference type="OrthoDB" id="5323846at2"/>
<evidence type="ECO:0000313" key="1">
    <source>
        <dbReference type="EMBL" id="PSM52737.1"/>
    </source>
</evidence>
<comment type="caution">
    <text evidence="1">The sequence shown here is derived from an EMBL/GenBank/DDBJ whole genome shotgun (WGS) entry which is preliminary data.</text>
</comment>
<dbReference type="AlphaFoldDB" id="A0A2P8R2M2"/>
<dbReference type="RefSeq" id="WP_106870527.1">
    <property type="nucleotide sequence ID" value="NZ_CP053841.1"/>
</dbReference>
<sequence length="119" mass="13961">MRDKIGVRLLLDEEKIKREGKYSVDELYAKIDDLAKGILIKRDNHIYEAPSNRNDLANIMIFTLTRLSRRQWFVDNCKELVLLEADGDKSIYTASEDDLMETYIQEGFKLWTTRSIESI</sequence>
<dbReference type="Proteomes" id="UP000240535">
    <property type="component" value="Unassembled WGS sequence"/>
</dbReference>
<reference evidence="2" key="1">
    <citation type="submission" date="2017-10" db="EMBL/GenBank/DDBJ databases">
        <title>Campylobacter species from seals.</title>
        <authorList>
            <person name="Gilbert M.J."/>
            <person name="Zomer A.L."/>
            <person name="Timmerman A.J."/>
            <person name="Duim B."/>
            <person name="Wagenaar J.A."/>
        </authorList>
    </citation>
    <scope>NUCLEOTIDE SEQUENCE [LARGE SCALE GENOMIC DNA]</scope>
    <source>
        <strain evidence="2">17S00004-5</strain>
    </source>
</reference>
<keyword evidence="2" id="KW-1185">Reference proteome</keyword>
<dbReference type="EMBL" id="PDHH01000002">
    <property type="protein sequence ID" value="PSM52737.1"/>
    <property type="molecule type" value="Genomic_DNA"/>
</dbReference>
<name>A0A2P8R2M2_9BACT</name>
<proteinExistence type="predicted"/>
<evidence type="ECO:0000313" key="2">
    <source>
        <dbReference type="Proteomes" id="UP000240535"/>
    </source>
</evidence>